<dbReference type="PANTHER" id="PTHR36838:SF3">
    <property type="entry name" value="TRANSPORTER AUXIN EFFLUX CARRIER EC FAMILY"/>
    <property type="match status" value="1"/>
</dbReference>
<evidence type="ECO:0000256" key="2">
    <source>
        <dbReference type="ARBA" id="ARBA00022448"/>
    </source>
</evidence>
<dbReference type="PANTHER" id="PTHR36838">
    <property type="entry name" value="AUXIN EFFLUX CARRIER FAMILY PROTEIN"/>
    <property type="match status" value="1"/>
</dbReference>
<keyword evidence="6" id="KW-0472">Membrane</keyword>
<dbReference type="GO" id="GO:0016020">
    <property type="term" value="C:membrane"/>
    <property type="evidence" value="ECO:0007669"/>
    <property type="project" value="UniProtKB-SubCell"/>
</dbReference>
<comment type="caution">
    <text evidence="7">The sequence shown here is derived from an EMBL/GenBank/DDBJ whole genome shotgun (WGS) entry which is preliminary data.</text>
</comment>
<organism evidence="7 8">
    <name type="scientific">Haematobacter massiliensis</name>
    <dbReference type="NCBI Taxonomy" id="195105"/>
    <lineage>
        <taxon>Bacteria</taxon>
        <taxon>Pseudomonadati</taxon>
        <taxon>Pseudomonadota</taxon>
        <taxon>Alphaproteobacteria</taxon>
        <taxon>Rhodobacterales</taxon>
        <taxon>Paracoccaceae</taxon>
        <taxon>Haematobacter</taxon>
    </lineage>
</organism>
<protein>
    <submittedName>
        <fullName evidence="7">Malate transporter</fullName>
    </submittedName>
</protein>
<comment type="subcellular location">
    <subcellularLocation>
        <location evidence="1">Membrane</location>
        <topology evidence="1">Multi-pass membrane protein</topology>
    </subcellularLocation>
</comment>
<evidence type="ECO:0000256" key="5">
    <source>
        <dbReference type="ARBA" id="ARBA00022989"/>
    </source>
</evidence>
<dbReference type="OrthoDB" id="7329340at2"/>
<keyword evidence="5" id="KW-1133">Transmembrane helix</keyword>
<keyword evidence="2" id="KW-0813">Transport</keyword>
<keyword evidence="8" id="KW-1185">Reference proteome</keyword>
<accession>A0A086XZC2</accession>
<dbReference type="InterPro" id="IPR004776">
    <property type="entry name" value="Mem_transp_PIN-like"/>
</dbReference>
<proteinExistence type="predicted"/>
<keyword evidence="3" id="KW-1003">Cell membrane</keyword>
<dbReference type="eggNOG" id="COG0679">
    <property type="taxonomic scope" value="Bacteria"/>
</dbReference>
<evidence type="ECO:0000313" key="7">
    <source>
        <dbReference type="EMBL" id="KFI27372.1"/>
    </source>
</evidence>
<dbReference type="STRING" id="195105.CN97_01300"/>
<dbReference type="Proteomes" id="UP000028826">
    <property type="component" value="Unassembled WGS sequence"/>
</dbReference>
<evidence type="ECO:0000256" key="3">
    <source>
        <dbReference type="ARBA" id="ARBA00022475"/>
    </source>
</evidence>
<dbReference type="AlphaFoldDB" id="A0A086XZC2"/>
<evidence type="ECO:0000256" key="4">
    <source>
        <dbReference type="ARBA" id="ARBA00022692"/>
    </source>
</evidence>
<evidence type="ECO:0000256" key="1">
    <source>
        <dbReference type="ARBA" id="ARBA00004141"/>
    </source>
</evidence>
<keyword evidence="4" id="KW-0812">Transmembrane</keyword>
<evidence type="ECO:0000313" key="8">
    <source>
        <dbReference type="Proteomes" id="UP000028826"/>
    </source>
</evidence>
<dbReference type="EMBL" id="JGYG01000011">
    <property type="protein sequence ID" value="KFI27372.1"/>
    <property type="molecule type" value="Genomic_DNA"/>
</dbReference>
<name>A0A086XZC2_9RHOB</name>
<sequence length="309" mass="32457">MLPVFLKTLPFFALIGLGWIAARRGFCTPEATAWLTRFVFFLPLSAMLFGFAAQLPLSALNEPVFITAYAAASLAVYALTGAVALFRGCSVAEAAVEAQCGVVGNTGFFGLPMFVTLLGPKAAAPILIMLLIDLVVFSTLITVIMTLWRDRRFDLRIFPSLLRGLIGNPMIVSMGAGVLWSASGVPLPAPTKEFVTLLGAAATPCALFAIGASLAGRNAERPAVAAWLSAVKLLLHPLACAVVAFWLLPVDPFAAGLMVATAALPVAGNVYMLAQHYGVAPLRVSTAILFSTAASVITLPLIIARVLMP</sequence>
<evidence type="ECO:0000256" key="6">
    <source>
        <dbReference type="ARBA" id="ARBA00023136"/>
    </source>
</evidence>
<dbReference type="GO" id="GO:0055085">
    <property type="term" value="P:transmembrane transport"/>
    <property type="evidence" value="ECO:0007669"/>
    <property type="project" value="InterPro"/>
</dbReference>
<dbReference type="RefSeq" id="WP_035713085.1">
    <property type="nucleotide sequence ID" value="NZ_CP035510.1"/>
</dbReference>
<reference evidence="7 8" key="1">
    <citation type="submission" date="2014-03" db="EMBL/GenBank/DDBJ databases">
        <title>Genome of Haematobacter massiliensis CCUG 47968.</title>
        <authorList>
            <person name="Wang D."/>
            <person name="Wang G."/>
        </authorList>
    </citation>
    <scope>NUCLEOTIDE SEQUENCE [LARGE SCALE GENOMIC DNA]</scope>
    <source>
        <strain evidence="7 8">CCUG 47968</strain>
    </source>
</reference>
<gene>
    <name evidence="7" type="ORF">CN97_01300</name>
</gene>
<dbReference type="Pfam" id="PF03547">
    <property type="entry name" value="Mem_trans"/>
    <property type="match status" value="1"/>
</dbReference>